<dbReference type="SUPFAM" id="SSF47413">
    <property type="entry name" value="lambda repressor-like DNA-binding domains"/>
    <property type="match status" value="1"/>
</dbReference>
<dbReference type="RefSeq" id="WP_274999872.1">
    <property type="nucleotide sequence ID" value="NZ_CP118677.1"/>
</dbReference>
<evidence type="ECO:0000256" key="1">
    <source>
        <dbReference type="ARBA" id="ARBA00023125"/>
    </source>
</evidence>
<dbReference type="PROSITE" id="PS50943">
    <property type="entry name" value="HTH_CROC1"/>
    <property type="match status" value="1"/>
</dbReference>
<dbReference type="InterPro" id="IPR001387">
    <property type="entry name" value="Cro/C1-type_HTH"/>
</dbReference>
<accession>A0AAJ5RY12</accession>
<dbReference type="GO" id="GO:0003677">
    <property type="term" value="F:DNA binding"/>
    <property type="evidence" value="ECO:0007669"/>
    <property type="project" value="UniProtKB-KW"/>
</dbReference>
<dbReference type="Gene3D" id="1.10.260.40">
    <property type="entry name" value="lambda repressor-like DNA-binding domains"/>
    <property type="match status" value="1"/>
</dbReference>
<dbReference type="SMART" id="SM00530">
    <property type="entry name" value="HTH_XRE"/>
    <property type="match status" value="1"/>
</dbReference>
<dbReference type="Pfam" id="PF01381">
    <property type="entry name" value="HTH_3"/>
    <property type="match status" value="1"/>
</dbReference>
<reference evidence="3" key="1">
    <citation type="submission" date="2023-02" db="EMBL/GenBank/DDBJ databases">
        <title>tmexCD-toprJ-like cluster.</title>
        <authorList>
            <person name="Gao X."/>
            <person name="Wang C."/>
            <person name="Liu J."/>
        </authorList>
    </citation>
    <scope>NUCLEOTIDE SEQUENCE</scope>
    <source>
        <strain evidence="3">GDW21C697WI</strain>
    </source>
</reference>
<dbReference type="PANTHER" id="PTHR46797">
    <property type="entry name" value="HTH-TYPE TRANSCRIPTIONAL REGULATOR"/>
    <property type="match status" value="1"/>
</dbReference>
<dbReference type="PANTHER" id="PTHR46797:SF1">
    <property type="entry name" value="METHYLPHOSPHONATE SYNTHASE"/>
    <property type="match status" value="1"/>
</dbReference>
<dbReference type="InterPro" id="IPR050807">
    <property type="entry name" value="TransReg_Diox_bact_type"/>
</dbReference>
<protein>
    <submittedName>
        <fullName evidence="3">Helix-turn-helix domain-containing protein</fullName>
    </submittedName>
</protein>
<sequence>MTTELAAALIDLRGRKNFTQQDLGKAAGVSPSQISRYESGLAMPRKTVLKKLADALGVTVQGLLNGTASHDEVVELIYDVEFKGLGNVRCSLHFSKPQHRQLAEKFTTLDHAGRQELLGSFMVKALGEVPEDVLPSSVIKTENPISSATARFSAPDEYIKEIQGDPLFEALHKGS</sequence>
<gene>
    <name evidence="3" type="ORF">PWA60_14980</name>
</gene>
<keyword evidence="1" id="KW-0238">DNA-binding</keyword>
<dbReference type="AlphaFoldDB" id="A0AAJ5RY12"/>
<evidence type="ECO:0000259" key="2">
    <source>
        <dbReference type="PROSITE" id="PS50943"/>
    </source>
</evidence>
<dbReference type="Proteomes" id="UP001217631">
    <property type="component" value="Chromosome"/>
</dbReference>
<evidence type="ECO:0000313" key="3">
    <source>
        <dbReference type="EMBL" id="WEA18614.1"/>
    </source>
</evidence>
<dbReference type="GO" id="GO:0005829">
    <property type="term" value="C:cytosol"/>
    <property type="evidence" value="ECO:0007669"/>
    <property type="project" value="TreeGrafter"/>
</dbReference>
<feature type="domain" description="HTH cro/C1-type" evidence="2">
    <location>
        <begin position="9"/>
        <end position="63"/>
    </location>
</feature>
<name>A0AAJ5RY12_9PSED</name>
<evidence type="ECO:0000313" key="4">
    <source>
        <dbReference type="Proteomes" id="UP001217631"/>
    </source>
</evidence>
<organism evidence="3 4">
    <name type="scientific">Pseudomonas juntendi</name>
    <dbReference type="NCBI Taxonomy" id="2666183"/>
    <lineage>
        <taxon>Bacteria</taxon>
        <taxon>Pseudomonadati</taxon>
        <taxon>Pseudomonadota</taxon>
        <taxon>Gammaproteobacteria</taxon>
        <taxon>Pseudomonadales</taxon>
        <taxon>Pseudomonadaceae</taxon>
        <taxon>Pseudomonas</taxon>
    </lineage>
</organism>
<dbReference type="GO" id="GO:0003700">
    <property type="term" value="F:DNA-binding transcription factor activity"/>
    <property type="evidence" value="ECO:0007669"/>
    <property type="project" value="TreeGrafter"/>
</dbReference>
<proteinExistence type="predicted"/>
<dbReference type="CDD" id="cd00093">
    <property type="entry name" value="HTH_XRE"/>
    <property type="match status" value="1"/>
</dbReference>
<dbReference type="EMBL" id="CP118677">
    <property type="protein sequence ID" value="WEA18614.1"/>
    <property type="molecule type" value="Genomic_DNA"/>
</dbReference>
<dbReference type="InterPro" id="IPR010982">
    <property type="entry name" value="Lambda_DNA-bd_dom_sf"/>
</dbReference>